<proteinExistence type="predicted"/>
<organism evidence="1 2">
    <name type="scientific">Eubacterium multiforme</name>
    <dbReference type="NCBI Taxonomy" id="83339"/>
    <lineage>
        <taxon>Bacteria</taxon>
        <taxon>Bacillati</taxon>
        <taxon>Bacillota</taxon>
        <taxon>Clostridia</taxon>
        <taxon>Eubacteriales</taxon>
        <taxon>Eubacteriaceae</taxon>
        <taxon>Eubacterium</taxon>
    </lineage>
</organism>
<gene>
    <name evidence="1" type="ORF">J2S18_001170</name>
</gene>
<name>A0ABT9USE6_9FIRM</name>
<comment type="caution">
    <text evidence="1">The sequence shown here is derived from an EMBL/GenBank/DDBJ whole genome shotgun (WGS) entry which is preliminary data.</text>
</comment>
<accession>A0ABT9USE6</accession>
<evidence type="ECO:0000313" key="1">
    <source>
        <dbReference type="EMBL" id="MDQ0149240.1"/>
    </source>
</evidence>
<reference evidence="1 2" key="1">
    <citation type="submission" date="2023-07" db="EMBL/GenBank/DDBJ databases">
        <title>Genomic Encyclopedia of Type Strains, Phase IV (KMG-IV): sequencing the most valuable type-strain genomes for metagenomic binning, comparative biology and taxonomic classification.</title>
        <authorList>
            <person name="Goeker M."/>
        </authorList>
    </citation>
    <scope>NUCLEOTIDE SEQUENCE [LARGE SCALE GENOMIC DNA]</scope>
    <source>
        <strain evidence="1 2">DSM 20694</strain>
    </source>
</reference>
<sequence>MEKKEFQEGLLAILRGETGNMDEERKVAPILIKEAEEVGVNLELNIIDNEEIVIAKIDNKYQFKIFKVNIKTNRLFKDNTIDGLTKAFRETILDRFKKVKQDEHRSNRENK</sequence>
<dbReference type="Proteomes" id="UP001228504">
    <property type="component" value="Unassembled WGS sequence"/>
</dbReference>
<keyword evidence="2" id="KW-1185">Reference proteome</keyword>
<evidence type="ECO:0000313" key="2">
    <source>
        <dbReference type="Proteomes" id="UP001228504"/>
    </source>
</evidence>
<dbReference type="RefSeq" id="WP_307484413.1">
    <property type="nucleotide sequence ID" value="NZ_JAUSUF010000002.1"/>
</dbReference>
<dbReference type="EMBL" id="JAUSUF010000002">
    <property type="protein sequence ID" value="MDQ0149240.1"/>
    <property type="molecule type" value="Genomic_DNA"/>
</dbReference>
<protein>
    <submittedName>
        <fullName evidence="1">ABC-type transport system substrate-binding protein</fullName>
    </submittedName>
</protein>